<sequence>MVREAYAPAGINPLWDKLHSHIGRANSLHLTILNGGRLRLSINLDPQCVGVYRHCRRGTHTCIATVDPNR</sequence>
<organism evidence="1 2">
    <name type="scientific">Caballeronia sordidicola</name>
    <name type="common">Burkholderia sordidicola</name>
    <dbReference type="NCBI Taxonomy" id="196367"/>
    <lineage>
        <taxon>Bacteria</taxon>
        <taxon>Pseudomonadati</taxon>
        <taxon>Pseudomonadota</taxon>
        <taxon>Betaproteobacteria</taxon>
        <taxon>Burkholderiales</taxon>
        <taxon>Burkholderiaceae</taxon>
        <taxon>Caballeronia</taxon>
    </lineage>
</organism>
<name>A0A242MBX9_CABSO</name>
<dbReference type="Proteomes" id="UP000195221">
    <property type="component" value="Unassembled WGS sequence"/>
</dbReference>
<dbReference type="EMBL" id="NBTZ01000130">
    <property type="protein sequence ID" value="OTP68690.1"/>
    <property type="molecule type" value="Genomic_DNA"/>
</dbReference>
<evidence type="ECO:0000313" key="1">
    <source>
        <dbReference type="EMBL" id="OTP68690.1"/>
    </source>
</evidence>
<dbReference type="AlphaFoldDB" id="A0A242MBX9"/>
<comment type="caution">
    <text evidence="1">The sequence shown here is derived from an EMBL/GenBank/DDBJ whole genome shotgun (WGS) entry which is preliminary data.</text>
</comment>
<gene>
    <name evidence="1" type="ORF">PAMC26577_32555</name>
</gene>
<evidence type="ECO:0000313" key="2">
    <source>
        <dbReference type="Proteomes" id="UP000195221"/>
    </source>
</evidence>
<reference evidence="1 2" key="1">
    <citation type="submission" date="2017-03" db="EMBL/GenBank/DDBJ databases">
        <title>Genome analysis of strain PAMC 26577.</title>
        <authorList>
            <person name="Oh H.-M."/>
            <person name="Yang J.-A."/>
        </authorList>
    </citation>
    <scope>NUCLEOTIDE SEQUENCE [LARGE SCALE GENOMIC DNA]</scope>
    <source>
        <strain evidence="1 2">PAMC 26577</strain>
    </source>
</reference>
<accession>A0A242MBX9</accession>
<protein>
    <submittedName>
        <fullName evidence="1">Uncharacterized protein</fullName>
    </submittedName>
</protein>
<proteinExistence type="predicted"/>